<keyword evidence="5" id="KW-1133">Transmembrane helix</keyword>
<keyword evidence="6" id="KW-0472">Membrane</keyword>
<evidence type="ECO:0000256" key="6">
    <source>
        <dbReference type="ARBA" id="ARBA00023136"/>
    </source>
</evidence>
<keyword evidence="12" id="KW-1185">Reference proteome</keyword>
<dbReference type="Pfam" id="PF02743">
    <property type="entry name" value="dCache_1"/>
    <property type="match status" value="1"/>
</dbReference>
<dbReference type="EMBL" id="JBHSNQ010000190">
    <property type="protein sequence ID" value="MFC5543112.1"/>
    <property type="molecule type" value="Genomic_DNA"/>
</dbReference>
<evidence type="ECO:0000256" key="7">
    <source>
        <dbReference type="ARBA" id="ARBA00023224"/>
    </source>
</evidence>
<sequence length="457" mass="51315">MFFMKKIPLKTEYKEAASSPQMDGQIQVAVDQLKGVVEQMNLTSLSLEEISKSTEAKTAQLFTHSEQTVSFSQEASEKMKAIEAAALHISSFSQEILSNSQTSYAELQNSFVSFQTLQQKFEHLSRSHNDLLEQMHQLVEYSNKIQEIVYTIGSISQKTKILALNASIEAARAGDHGKGFSVVAKEVGNLANQTSQAVEETRDTIQIIQTEIKSTAEKVKLETAQVHEGFHEMNKILDALESFKGKLNIITKMVQESSESVDEQRDSVVDIANLLQEIADMALENKKYVVQVTTDLRTQHKNIEEIRSINQALTKTSSELQTLVHENGQNVQYDETLVKQVKNMLSQKVQSKTLLSMDEKIHQLLLDEILYSNPQLETIWTNRRDGTFIYSNPPAGLVNAKMRPWFKEAINGKEYVSEPYISAVTKNYCITLSFPIVSEGKIIGVLGADMALKENGR</sequence>
<evidence type="ECO:0000259" key="10">
    <source>
        <dbReference type="PROSITE" id="PS50111"/>
    </source>
</evidence>
<dbReference type="InterPro" id="IPR004089">
    <property type="entry name" value="MCPsignal_dom"/>
</dbReference>
<dbReference type="PROSITE" id="PS50111">
    <property type="entry name" value="CHEMOTAXIS_TRANSDUC_2"/>
    <property type="match status" value="1"/>
</dbReference>
<evidence type="ECO:0000256" key="2">
    <source>
        <dbReference type="ARBA" id="ARBA00022475"/>
    </source>
</evidence>
<dbReference type="PRINTS" id="PR00260">
    <property type="entry name" value="CHEMTRNSDUCR"/>
</dbReference>
<dbReference type="SUPFAM" id="SSF58104">
    <property type="entry name" value="Methyl-accepting chemotaxis protein (MCP) signaling domain"/>
    <property type="match status" value="1"/>
</dbReference>
<keyword evidence="3" id="KW-0145">Chemotaxis</keyword>
<dbReference type="Proteomes" id="UP001595978">
    <property type="component" value="Unassembled WGS sequence"/>
</dbReference>
<dbReference type="RefSeq" id="WP_390310532.1">
    <property type="nucleotide sequence ID" value="NZ_JBHSNQ010000190.1"/>
</dbReference>
<keyword evidence="4" id="KW-0812">Transmembrane</keyword>
<comment type="similarity">
    <text evidence="8">Belongs to the methyl-accepting chemotaxis (MCP) protein family.</text>
</comment>
<accession>A0ABW0RJL2</accession>
<evidence type="ECO:0000313" key="12">
    <source>
        <dbReference type="Proteomes" id="UP001595978"/>
    </source>
</evidence>
<keyword evidence="7 9" id="KW-0807">Transducer</keyword>
<dbReference type="InterPro" id="IPR004090">
    <property type="entry name" value="Chemotax_Me-accpt_rcpt"/>
</dbReference>
<dbReference type="CDD" id="cd18773">
    <property type="entry name" value="PDC1_HK_sensor"/>
    <property type="match status" value="1"/>
</dbReference>
<comment type="subcellular location">
    <subcellularLocation>
        <location evidence="1">Cell membrane</location>
        <topology evidence="1">Multi-pass membrane protein</topology>
    </subcellularLocation>
</comment>
<evidence type="ECO:0000256" key="5">
    <source>
        <dbReference type="ARBA" id="ARBA00022989"/>
    </source>
</evidence>
<dbReference type="InterPro" id="IPR029151">
    <property type="entry name" value="Sensor-like_sf"/>
</dbReference>
<dbReference type="SUPFAM" id="SSF103190">
    <property type="entry name" value="Sensory domain-like"/>
    <property type="match status" value="1"/>
</dbReference>
<evidence type="ECO:0000256" key="3">
    <source>
        <dbReference type="ARBA" id="ARBA00022500"/>
    </source>
</evidence>
<organism evidence="11 12">
    <name type="scientific">Ureibacillus suwonensis</name>
    <dbReference type="NCBI Taxonomy" id="313007"/>
    <lineage>
        <taxon>Bacteria</taxon>
        <taxon>Bacillati</taxon>
        <taxon>Bacillota</taxon>
        <taxon>Bacilli</taxon>
        <taxon>Bacillales</taxon>
        <taxon>Caryophanaceae</taxon>
        <taxon>Ureibacillus</taxon>
    </lineage>
</organism>
<dbReference type="Pfam" id="PF00015">
    <property type="entry name" value="MCPsignal"/>
    <property type="match status" value="1"/>
</dbReference>
<dbReference type="Gene3D" id="3.30.450.20">
    <property type="entry name" value="PAS domain"/>
    <property type="match status" value="1"/>
</dbReference>
<evidence type="ECO:0000256" key="8">
    <source>
        <dbReference type="ARBA" id="ARBA00029447"/>
    </source>
</evidence>
<dbReference type="Gene3D" id="1.10.287.950">
    <property type="entry name" value="Methyl-accepting chemotaxis protein"/>
    <property type="match status" value="1"/>
</dbReference>
<reference evidence="12" key="1">
    <citation type="journal article" date="2019" name="Int. J. Syst. Evol. Microbiol.">
        <title>The Global Catalogue of Microorganisms (GCM) 10K type strain sequencing project: providing services to taxonomists for standard genome sequencing and annotation.</title>
        <authorList>
            <consortium name="The Broad Institute Genomics Platform"/>
            <consortium name="The Broad Institute Genome Sequencing Center for Infectious Disease"/>
            <person name="Wu L."/>
            <person name="Ma J."/>
        </authorList>
    </citation>
    <scope>NUCLEOTIDE SEQUENCE [LARGE SCALE GENOMIC DNA]</scope>
    <source>
        <strain evidence="12">CCUG 56331</strain>
    </source>
</reference>
<evidence type="ECO:0000256" key="9">
    <source>
        <dbReference type="PROSITE-ProRule" id="PRU00284"/>
    </source>
</evidence>
<gene>
    <name evidence="11" type="ORF">ACFPOH_15495</name>
</gene>
<dbReference type="SMART" id="SM00283">
    <property type="entry name" value="MA"/>
    <property type="match status" value="1"/>
</dbReference>
<proteinExistence type="inferred from homology"/>
<protein>
    <submittedName>
        <fullName evidence="11">Methyl-accepting chemotaxis protein</fullName>
    </submittedName>
</protein>
<dbReference type="PANTHER" id="PTHR32089:SF112">
    <property type="entry name" value="LYSOZYME-LIKE PROTEIN-RELATED"/>
    <property type="match status" value="1"/>
</dbReference>
<comment type="caution">
    <text evidence="11">The sequence shown here is derived from an EMBL/GenBank/DDBJ whole genome shotgun (WGS) entry which is preliminary data.</text>
</comment>
<evidence type="ECO:0000256" key="1">
    <source>
        <dbReference type="ARBA" id="ARBA00004651"/>
    </source>
</evidence>
<name>A0ABW0RJL2_9BACL</name>
<evidence type="ECO:0000313" key="11">
    <source>
        <dbReference type="EMBL" id="MFC5543112.1"/>
    </source>
</evidence>
<dbReference type="PANTHER" id="PTHR32089">
    <property type="entry name" value="METHYL-ACCEPTING CHEMOTAXIS PROTEIN MCPB"/>
    <property type="match status" value="1"/>
</dbReference>
<dbReference type="InterPro" id="IPR033479">
    <property type="entry name" value="dCache_1"/>
</dbReference>
<evidence type="ECO:0000256" key="4">
    <source>
        <dbReference type="ARBA" id="ARBA00022692"/>
    </source>
</evidence>
<keyword evidence="2" id="KW-1003">Cell membrane</keyword>
<feature type="domain" description="Methyl-accepting transducer" evidence="10">
    <location>
        <begin position="43"/>
        <end position="279"/>
    </location>
</feature>